<comment type="subcellular location">
    <subcellularLocation>
        <location evidence="1 10">Cytoplasm</location>
    </subcellularLocation>
</comment>
<evidence type="ECO:0000313" key="14">
    <source>
        <dbReference type="Proteomes" id="UP000004371"/>
    </source>
</evidence>
<evidence type="ECO:0000256" key="2">
    <source>
        <dbReference type="ARBA" id="ARBA00005908"/>
    </source>
</evidence>
<sequence length="239" mass="26921">MISLEQAKQLVELLEDGQQQEADLLVKDIYQNASNPMLQEIGELTRDLHESIKHFSVDDRMSEIANDEIPDARDRLQYVIDKTEVAANKTMDAVDRCMPIADNLHEGLLQVRPQWNELMHGRIELAEFKALCHRIDDLLGEVEGDSSELRGQLTEILMAQDFQDLTGQIIRRVITLVNEVEGRLVEILTAFGSSQLEESANNKKKASIDPEGPILNPQERDDAVSSQDEVDDLLSSLGF</sequence>
<dbReference type="Pfam" id="PF04344">
    <property type="entry name" value="CheZ"/>
    <property type="match status" value="1"/>
</dbReference>
<dbReference type="PANTHER" id="PTHR43693">
    <property type="entry name" value="PROTEIN PHOSPHATASE CHEZ"/>
    <property type="match status" value="1"/>
</dbReference>
<dbReference type="SUPFAM" id="SSF75708">
    <property type="entry name" value="Chemotaxis phosphatase CheZ"/>
    <property type="match status" value="1"/>
</dbReference>
<evidence type="ECO:0000256" key="1">
    <source>
        <dbReference type="ARBA" id="ARBA00004496"/>
    </source>
</evidence>
<dbReference type="GO" id="GO:0009288">
    <property type="term" value="C:bacterial-type flagellum"/>
    <property type="evidence" value="ECO:0007669"/>
    <property type="project" value="InterPro"/>
</dbReference>
<evidence type="ECO:0000256" key="12">
    <source>
        <dbReference type="SAM" id="MobiDB-lite"/>
    </source>
</evidence>
<keyword evidence="8 10" id="KW-0904">Protein phosphatase</keyword>
<comment type="function">
    <text evidence="10">Plays an important role in bacterial chemotaxis signal transduction pathway by accelerating the dephosphorylation of phosphorylated CheY (CheY-P).</text>
</comment>
<dbReference type="GO" id="GO:0006935">
    <property type="term" value="P:chemotaxis"/>
    <property type="evidence" value="ECO:0007669"/>
    <property type="project" value="UniProtKB-KW"/>
</dbReference>
<dbReference type="InterPro" id="IPR050992">
    <property type="entry name" value="CheZ_family_phosphatases"/>
</dbReference>
<dbReference type="eggNOG" id="COG3143">
    <property type="taxonomic scope" value="Bacteria"/>
</dbReference>
<evidence type="ECO:0000256" key="3">
    <source>
        <dbReference type="ARBA" id="ARBA00018484"/>
    </source>
</evidence>
<protein>
    <recommendedName>
        <fullName evidence="3 10">Protein phosphatase CheZ</fullName>
        <ecNumber evidence="10">3.1.3.-</ecNumber>
    </recommendedName>
    <alternativeName>
        <fullName evidence="9 10">Chemotaxis protein CheZ</fullName>
    </alternativeName>
</protein>
<evidence type="ECO:0000256" key="9">
    <source>
        <dbReference type="ARBA" id="ARBA00029599"/>
    </source>
</evidence>
<comment type="similarity">
    <text evidence="2 10">Belongs to the CheZ family.</text>
</comment>
<dbReference type="Proteomes" id="UP000004371">
    <property type="component" value="Unassembled WGS sequence"/>
</dbReference>
<dbReference type="FunFam" id="1.10.287.500:FF:000003">
    <property type="entry name" value="Protein phosphatase CheZ"/>
    <property type="match status" value="1"/>
</dbReference>
<dbReference type="AlphaFoldDB" id="E8LUR0"/>
<evidence type="ECO:0000256" key="7">
    <source>
        <dbReference type="ARBA" id="ARBA00022801"/>
    </source>
</evidence>
<dbReference type="InterPro" id="IPR007439">
    <property type="entry name" value="Chemotax_Pase_CheZ"/>
</dbReference>
<dbReference type="GO" id="GO:0097588">
    <property type="term" value="P:archaeal or bacterial-type flagellum-dependent cell motility"/>
    <property type="evidence" value="ECO:0007669"/>
    <property type="project" value="UniProtKB-KW"/>
</dbReference>
<evidence type="ECO:0000256" key="11">
    <source>
        <dbReference type="PIRSR" id="PIRSR002884-1"/>
    </source>
</evidence>
<dbReference type="GO" id="GO:0005737">
    <property type="term" value="C:cytoplasm"/>
    <property type="evidence" value="ECO:0007669"/>
    <property type="project" value="UniProtKB-SubCell"/>
</dbReference>
<reference evidence="13 14" key="1">
    <citation type="journal article" date="2012" name="Int. J. Syst. Evol. Microbiol.">
        <title>Vibrio caribbeanicus sp. nov., isolated from the marine sponge Scleritoderma cyanea.</title>
        <authorList>
            <person name="Hoffmann M."/>
            <person name="Monday S.R."/>
            <person name="Allard M.W."/>
            <person name="Strain E.A."/>
            <person name="Whittaker P."/>
            <person name="Naum M."/>
            <person name="McCarthy P.J."/>
            <person name="Lopez J.V."/>
            <person name="Fischer M."/>
            <person name="Brown E.W."/>
        </authorList>
    </citation>
    <scope>NUCLEOTIDE SEQUENCE [LARGE SCALE GENOMIC DNA]</scope>
    <source>
        <strain evidence="13 14">LMG 20546</strain>
    </source>
</reference>
<keyword evidence="14" id="KW-1185">Reference proteome</keyword>
<dbReference type="PANTHER" id="PTHR43693:SF1">
    <property type="entry name" value="PROTEIN PHOSPHATASE CHEZ"/>
    <property type="match status" value="1"/>
</dbReference>
<gene>
    <name evidence="13" type="ORF">VIBR0546_07547</name>
</gene>
<keyword evidence="7 10" id="KW-0378">Hydrolase</keyword>
<keyword evidence="5 10" id="KW-0145">Chemotaxis</keyword>
<evidence type="ECO:0000256" key="4">
    <source>
        <dbReference type="ARBA" id="ARBA00022490"/>
    </source>
</evidence>
<dbReference type="Gene3D" id="1.10.287.500">
    <property type="entry name" value="Helix hairpin bin"/>
    <property type="match status" value="1"/>
</dbReference>
<dbReference type="GO" id="GO:0004721">
    <property type="term" value="F:phosphoprotein phosphatase activity"/>
    <property type="evidence" value="ECO:0007669"/>
    <property type="project" value="UniProtKB-KW"/>
</dbReference>
<evidence type="ECO:0000256" key="6">
    <source>
        <dbReference type="ARBA" id="ARBA00022779"/>
    </source>
</evidence>
<feature type="region of interest" description="Disordered" evidence="12">
    <location>
        <begin position="199"/>
        <end position="239"/>
    </location>
</feature>
<name>E8LUR0_9VIBR</name>
<comment type="subunit">
    <text evidence="10">Homodimer.</text>
</comment>
<dbReference type="PIRSF" id="PIRSF002884">
    <property type="entry name" value="CheZ"/>
    <property type="match status" value="1"/>
</dbReference>
<dbReference type="OrthoDB" id="9773007at2"/>
<dbReference type="GO" id="GO:0050920">
    <property type="term" value="P:regulation of chemotaxis"/>
    <property type="evidence" value="ECO:0007669"/>
    <property type="project" value="InterPro"/>
</dbReference>
<dbReference type="EMBL" id="AEVS01000070">
    <property type="protein sequence ID" value="EGA65556.1"/>
    <property type="molecule type" value="Genomic_DNA"/>
</dbReference>
<evidence type="ECO:0000256" key="10">
    <source>
        <dbReference type="PIRNR" id="PIRNR002884"/>
    </source>
</evidence>
<dbReference type="STRING" id="945543.VIBR0546_07547"/>
<evidence type="ECO:0000256" key="5">
    <source>
        <dbReference type="ARBA" id="ARBA00022500"/>
    </source>
</evidence>
<feature type="site" description="Enhances dephosphorylation of CheY-P" evidence="11">
    <location>
        <position position="168"/>
    </location>
</feature>
<dbReference type="RefSeq" id="WP_006879573.1">
    <property type="nucleotide sequence ID" value="NZ_AEVS01000070.1"/>
</dbReference>
<evidence type="ECO:0000313" key="13">
    <source>
        <dbReference type="EMBL" id="EGA65556.1"/>
    </source>
</evidence>
<comment type="caution">
    <text evidence="13">The sequence shown here is derived from an EMBL/GenBank/DDBJ whole genome shotgun (WGS) entry which is preliminary data.</text>
</comment>
<organism evidence="13 14">
    <name type="scientific">Vibrio brasiliensis LMG 20546</name>
    <dbReference type="NCBI Taxonomy" id="945543"/>
    <lineage>
        <taxon>Bacteria</taxon>
        <taxon>Pseudomonadati</taxon>
        <taxon>Pseudomonadota</taxon>
        <taxon>Gammaproteobacteria</taxon>
        <taxon>Vibrionales</taxon>
        <taxon>Vibrionaceae</taxon>
        <taxon>Vibrio</taxon>
        <taxon>Vibrio oreintalis group</taxon>
    </lineage>
</organism>
<proteinExistence type="inferred from homology"/>
<keyword evidence="4 10" id="KW-0963">Cytoplasm</keyword>
<dbReference type="EC" id="3.1.3.-" evidence="10"/>
<accession>E8LUR0</accession>
<keyword evidence="6 10" id="KW-0283">Flagellar rotation</keyword>
<evidence type="ECO:0000256" key="8">
    <source>
        <dbReference type="ARBA" id="ARBA00022912"/>
    </source>
</evidence>